<dbReference type="Proteomes" id="UP000191820">
    <property type="component" value="Chromosome"/>
</dbReference>
<protein>
    <submittedName>
        <fullName evidence="1">Uncharacterized protein</fullName>
    </submittedName>
</protein>
<dbReference type="RefSeq" id="WP_244899695.1">
    <property type="nucleotide sequence ID" value="NZ_CP020472.1"/>
</dbReference>
<accession>A0ABM6JN72</accession>
<proteinExistence type="predicted"/>
<sequence>MYQVFASELTEKLLAEGCTPESFAVLSRQSDAYCIDKIWGEWAVFYSERGIDSKPIYTSDSETEACEFFYDYILKQEHWHLVGFFKVEAEALELESMLDKIGIHSIRNDIPAFNAPNDPRYRVFVVGKDIFKAKEKLGSLAITYT</sequence>
<reference evidence="1 2" key="1">
    <citation type="submission" date="2017-03" db="EMBL/GenBank/DDBJ databases">
        <title>Genome sequencing of Shewanella japonica KCTC 22435.</title>
        <authorList>
            <person name="Kim K.M."/>
        </authorList>
    </citation>
    <scope>NUCLEOTIDE SEQUENCE [LARGE SCALE GENOMIC DNA]</scope>
    <source>
        <strain evidence="1 2">KCTC 22435</strain>
    </source>
</reference>
<evidence type="ECO:0000313" key="1">
    <source>
        <dbReference type="EMBL" id="ARD23012.1"/>
    </source>
</evidence>
<dbReference type="EMBL" id="CP020472">
    <property type="protein sequence ID" value="ARD23012.1"/>
    <property type="molecule type" value="Genomic_DNA"/>
</dbReference>
<gene>
    <name evidence="1" type="ORF">SJ2017_2726</name>
</gene>
<evidence type="ECO:0000313" key="2">
    <source>
        <dbReference type="Proteomes" id="UP000191820"/>
    </source>
</evidence>
<organism evidence="1 2">
    <name type="scientific">Shewanella japonica</name>
    <dbReference type="NCBI Taxonomy" id="93973"/>
    <lineage>
        <taxon>Bacteria</taxon>
        <taxon>Pseudomonadati</taxon>
        <taxon>Pseudomonadota</taxon>
        <taxon>Gammaproteobacteria</taxon>
        <taxon>Alteromonadales</taxon>
        <taxon>Shewanellaceae</taxon>
        <taxon>Shewanella</taxon>
    </lineage>
</organism>
<name>A0ABM6JN72_9GAMM</name>
<keyword evidence="2" id="KW-1185">Reference proteome</keyword>